<evidence type="ECO:0000256" key="1">
    <source>
        <dbReference type="ARBA" id="ARBA00010584"/>
    </source>
</evidence>
<dbReference type="SUPFAM" id="SSF55347">
    <property type="entry name" value="Glyceraldehyde-3-phosphate dehydrogenase-like, C-terminal domain"/>
    <property type="match status" value="1"/>
</dbReference>
<dbReference type="SMART" id="SM00859">
    <property type="entry name" value="Semialdhyde_dh"/>
    <property type="match status" value="1"/>
</dbReference>
<keyword evidence="5 9" id="KW-0560">Oxidoreductase</keyword>
<gene>
    <name evidence="9" type="primary">asd</name>
    <name evidence="9" type="ordered locus">trd_0366</name>
</gene>
<sequence>MSDRIDVAILAATGSVGQRFVQLLAGHPWFRIAELVASDRSAGKRYAEAVNWRISAAPPEEVRDLVVKHIEEPINSPIVFSALPGGVAGPIEEALAAEGKKVFTNARDHRMDPDVPLLIPEVNPDHARAIERQRQLRGWREGFIVANPNCSTIHLVLALKPIHDAFGIERGIVTTLQASSGAGYPGVPSLDLIDNVIPYIGGEEEKIEAESRKILGRWIDGTFEDAPIVLSAHCNRVPVRDGHLETVSLDLHRSATPAEVIDVLRAFRALPQELELPSAPRHPVIVLEEPDRPQPVLDRDAERGMASVVGRVRPCSVFDIRFVVLGHNTIRGAAGASVLNAELFYREGLL</sequence>
<evidence type="ECO:0000256" key="6">
    <source>
        <dbReference type="ARBA" id="ARBA00023167"/>
    </source>
</evidence>
<dbReference type="InterPro" id="IPR036291">
    <property type="entry name" value="NAD(P)-bd_dom_sf"/>
</dbReference>
<evidence type="ECO:0000313" key="9">
    <source>
        <dbReference type="EMBL" id="ACM06345.1"/>
    </source>
</evidence>
<dbReference type="OrthoDB" id="9805684at2"/>
<evidence type="ECO:0000256" key="4">
    <source>
        <dbReference type="ARBA" id="ARBA00022857"/>
    </source>
</evidence>
<comment type="similarity">
    <text evidence="1">Belongs to the aspartate-semialdehyde dehydrogenase family.</text>
</comment>
<dbReference type="SUPFAM" id="SSF51735">
    <property type="entry name" value="NAD(P)-binding Rossmann-fold domains"/>
    <property type="match status" value="1"/>
</dbReference>
<dbReference type="AlphaFoldDB" id="B9KY23"/>
<feature type="active site" description="Acyl-thioester intermediate" evidence="7">
    <location>
        <position position="150"/>
    </location>
</feature>
<evidence type="ECO:0000256" key="5">
    <source>
        <dbReference type="ARBA" id="ARBA00023002"/>
    </source>
</evidence>
<dbReference type="KEGG" id="tro:trd_0366"/>
<keyword evidence="6" id="KW-0486">Methionine biosynthesis</keyword>
<protein>
    <submittedName>
        <fullName evidence="9">Aspartate-semialdehyde dehydrogenase</fullName>
        <ecNumber evidence="9">1.2.1.11</ecNumber>
    </submittedName>
</protein>
<keyword evidence="4" id="KW-0521">NADP</keyword>
<dbReference type="InterPro" id="IPR005676">
    <property type="entry name" value="Asp_semi-ald_DH_pep-lack"/>
</dbReference>
<dbReference type="RefSeq" id="WP_012641773.1">
    <property type="nucleotide sequence ID" value="NC_011959.1"/>
</dbReference>
<dbReference type="Pfam" id="PF02774">
    <property type="entry name" value="Semialdhyde_dhC"/>
    <property type="match status" value="1"/>
</dbReference>
<dbReference type="eggNOG" id="COG0136">
    <property type="taxonomic scope" value="Bacteria"/>
</dbReference>
<dbReference type="EC" id="1.2.1.11" evidence="9"/>
<evidence type="ECO:0000256" key="2">
    <source>
        <dbReference type="ARBA" id="ARBA00022605"/>
    </source>
</evidence>
<dbReference type="InterPro" id="IPR012280">
    <property type="entry name" value="Semialdhyde_DH_dimer_dom"/>
</dbReference>
<dbReference type="GO" id="GO:0009086">
    <property type="term" value="P:methionine biosynthetic process"/>
    <property type="evidence" value="ECO:0007669"/>
    <property type="project" value="UniProtKB-KW"/>
</dbReference>
<dbReference type="InterPro" id="IPR051823">
    <property type="entry name" value="ASADH-related"/>
</dbReference>
<dbReference type="Gene3D" id="3.30.360.10">
    <property type="entry name" value="Dihydrodipicolinate Reductase, domain 2"/>
    <property type="match status" value="1"/>
</dbReference>
<dbReference type="NCBIfam" id="TIGR00978">
    <property type="entry name" value="asd_EA"/>
    <property type="match status" value="1"/>
</dbReference>
<dbReference type="GO" id="GO:0050661">
    <property type="term" value="F:NADP binding"/>
    <property type="evidence" value="ECO:0007669"/>
    <property type="project" value="InterPro"/>
</dbReference>
<keyword evidence="10" id="KW-1185">Reference proteome</keyword>
<evidence type="ECO:0000313" key="10">
    <source>
        <dbReference type="Proteomes" id="UP000000447"/>
    </source>
</evidence>
<dbReference type="InterPro" id="IPR000534">
    <property type="entry name" value="Semialdehyde_DH_NAD-bd"/>
</dbReference>
<reference evidence="9 10" key="1">
    <citation type="journal article" date="2009" name="PLoS ONE">
        <title>Complete genome sequence of the aerobic CO-oxidizing thermophile Thermomicrobium roseum.</title>
        <authorList>
            <person name="Wu D."/>
            <person name="Raymond J."/>
            <person name="Wu M."/>
            <person name="Chatterji S."/>
            <person name="Ren Q."/>
            <person name="Graham J.E."/>
            <person name="Bryant D.A."/>
            <person name="Robb F."/>
            <person name="Colman A."/>
            <person name="Tallon L.J."/>
            <person name="Badger J.H."/>
            <person name="Madupu R."/>
            <person name="Ward N.L."/>
            <person name="Eisen J.A."/>
        </authorList>
    </citation>
    <scope>NUCLEOTIDE SEQUENCE [LARGE SCALE GENOMIC DNA]</scope>
    <source>
        <strain evidence="10">ATCC 27502 / DSM 5159 / P-2</strain>
    </source>
</reference>
<dbReference type="CDD" id="cd02315">
    <property type="entry name" value="ScASADH_like_N"/>
    <property type="match status" value="1"/>
</dbReference>
<name>B9KY23_THERP</name>
<dbReference type="NCBIfam" id="NF006416">
    <property type="entry name" value="PRK08664.1"/>
    <property type="match status" value="1"/>
</dbReference>
<feature type="active site" description="Proton acceptor" evidence="7">
    <location>
        <position position="243"/>
    </location>
</feature>
<evidence type="ECO:0000256" key="7">
    <source>
        <dbReference type="PIRSR" id="PIRSR000148-1"/>
    </source>
</evidence>
<dbReference type="GO" id="GO:0004073">
    <property type="term" value="F:aspartate-semialdehyde dehydrogenase activity"/>
    <property type="evidence" value="ECO:0007669"/>
    <property type="project" value="UniProtKB-EC"/>
</dbReference>
<evidence type="ECO:0000259" key="8">
    <source>
        <dbReference type="SMART" id="SM00859"/>
    </source>
</evidence>
<dbReference type="GO" id="GO:0046983">
    <property type="term" value="F:protein dimerization activity"/>
    <property type="evidence" value="ECO:0007669"/>
    <property type="project" value="InterPro"/>
</dbReference>
<dbReference type="EMBL" id="CP001275">
    <property type="protein sequence ID" value="ACM06345.1"/>
    <property type="molecule type" value="Genomic_DNA"/>
</dbReference>
<dbReference type="CDD" id="cd18130">
    <property type="entry name" value="ASADH_C_arch_fung_like"/>
    <property type="match status" value="1"/>
</dbReference>
<dbReference type="HOGENOM" id="CLU_049966_1_0_0"/>
<dbReference type="PIRSF" id="PIRSF000148">
    <property type="entry name" value="ASA_dh"/>
    <property type="match status" value="1"/>
</dbReference>
<dbReference type="GO" id="GO:0009088">
    <property type="term" value="P:threonine biosynthetic process"/>
    <property type="evidence" value="ECO:0007669"/>
    <property type="project" value="UniProtKB-KW"/>
</dbReference>
<organism evidence="9 10">
    <name type="scientific">Thermomicrobium roseum (strain ATCC 27502 / DSM 5159 / P-2)</name>
    <dbReference type="NCBI Taxonomy" id="309801"/>
    <lineage>
        <taxon>Bacteria</taxon>
        <taxon>Pseudomonadati</taxon>
        <taxon>Thermomicrobiota</taxon>
        <taxon>Thermomicrobia</taxon>
        <taxon>Thermomicrobiales</taxon>
        <taxon>Thermomicrobiaceae</taxon>
        <taxon>Thermomicrobium</taxon>
    </lineage>
</organism>
<feature type="domain" description="Semialdehyde dehydrogenase NAD-binding" evidence="8">
    <location>
        <begin position="6"/>
        <end position="130"/>
    </location>
</feature>
<accession>B9KY23</accession>
<dbReference type="PANTHER" id="PTHR46718">
    <property type="entry name" value="ASPARTATE-SEMIALDEHYDE DEHYDROGENASE"/>
    <property type="match status" value="1"/>
</dbReference>
<evidence type="ECO:0000256" key="3">
    <source>
        <dbReference type="ARBA" id="ARBA00022697"/>
    </source>
</evidence>
<dbReference type="STRING" id="309801.trd_0366"/>
<dbReference type="Proteomes" id="UP000000447">
    <property type="component" value="Chromosome"/>
</dbReference>
<dbReference type="PANTHER" id="PTHR46718:SF1">
    <property type="entry name" value="ASPARTATE-SEMIALDEHYDE DEHYDROGENASE"/>
    <property type="match status" value="1"/>
</dbReference>
<keyword evidence="3" id="KW-0791">Threonine biosynthesis</keyword>
<keyword evidence="2" id="KW-0028">Amino-acid biosynthesis</keyword>
<proteinExistence type="inferred from homology"/>
<dbReference type="GO" id="GO:0051287">
    <property type="term" value="F:NAD binding"/>
    <property type="evidence" value="ECO:0007669"/>
    <property type="project" value="InterPro"/>
</dbReference>
<dbReference type="FunFam" id="3.30.360.10:FF:000016">
    <property type="entry name" value="Probable aspartate-semialdehyde dehydrogenase"/>
    <property type="match status" value="1"/>
</dbReference>
<dbReference type="Gene3D" id="3.40.50.720">
    <property type="entry name" value="NAD(P)-binding Rossmann-like Domain"/>
    <property type="match status" value="1"/>
</dbReference>
<dbReference type="Pfam" id="PF01118">
    <property type="entry name" value="Semialdhyde_dh"/>
    <property type="match status" value="1"/>
</dbReference>